<feature type="region of interest" description="Disordered" evidence="1">
    <location>
        <begin position="497"/>
        <end position="636"/>
    </location>
</feature>
<accession>A0A9P8J727</accession>
<reference evidence="2" key="2">
    <citation type="submission" date="2021-08" db="EMBL/GenBank/DDBJ databases">
        <authorList>
            <person name="Gostincar C."/>
            <person name="Sun X."/>
            <person name="Song Z."/>
            <person name="Gunde-Cimerman N."/>
        </authorList>
    </citation>
    <scope>NUCLEOTIDE SEQUENCE</scope>
    <source>
        <strain evidence="2">EXF-9911</strain>
    </source>
</reference>
<feature type="non-terminal residue" evidence="2">
    <location>
        <position position="894"/>
    </location>
</feature>
<feature type="compositionally biased region" description="Basic and acidic residues" evidence="1">
    <location>
        <begin position="597"/>
        <end position="607"/>
    </location>
</feature>
<dbReference type="Proteomes" id="UP000779574">
    <property type="component" value="Unassembled WGS sequence"/>
</dbReference>
<feature type="compositionally biased region" description="Polar residues" evidence="1">
    <location>
        <begin position="448"/>
        <end position="465"/>
    </location>
</feature>
<feature type="compositionally biased region" description="Low complexity" evidence="1">
    <location>
        <begin position="734"/>
        <end position="743"/>
    </location>
</feature>
<feature type="compositionally biased region" description="Low complexity" evidence="1">
    <location>
        <begin position="113"/>
        <end position="139"/>
    </location>
</feature>
<feature type="region of interest" description="Disordered" evidence="1">
    <location>
        <begin position="775"/>
        <end position="803"/>
    </location>
</feature>
<protein>
    <submittedName>
        <fullName evidence="2">Uncharacterized protein</fullName>
    </submittedName>
</protein>
<dbReference type="AlphaFoldDB" id="A0A9P8J727"/>
<dbReference type="EMBL" id="JAHFXF010000404">
    <property type="protein sequence ID" value="KAG9688414.1"/>
    <property type="molecule type" value="Genomic_DNA"/>
</dbReference>
<sequence>MPRVTKTKASAVATPRRATRSTVRAGSASLEEPIEVPAPRRRSSRSKTPESKNSSFEKSHLEPQLPALAEVEEKQSPRVVLPQPVEVAPIVDASPYVTPSNYRIAATRNPLHTSPAASPSAQKSPAVSQSAQSSPTVSQLVHQSPAVSRSVQQSPTVSQLVQQSVEVYIDADQSQDDHETQNSVVSEDDQEEEEAVQAAVESQLANETAEAGLSHSHPISPVSKTPNSASLAGRTSSKRRRSARSGGFPRTPTFNQSPLYHSPLGEISGNIPAWKEYFPSSLFESSPPQRSPVSAFTSIPLMDRAIKNEEILPELTDRQRTALLADMRREILRLRKVEEQFLAASKQSQSPAKQSPAKASPQQPTIHQPSPEIPRTMNRLGDLRYQRTIATPARKRLLAQREAEAAAAAAAEAEQAANEQAASEEQQINQTPSHSSPSPSEHKRKNKTPQSSTSEAQTPQKSSQNSASAETPAAASPAWGLTSLFGSVKNIFSHRPSFSPVKQLQEQPQEQRQEQQPEQSQQAEQQQQFTPSPSKKQRRILSSSQQSPTPKPRTPAPPATPAPAPQEVENDGLYGQTPRTTRRRGVLPGSMPRRKRDAPSKPKETNADLRASQLEVAAQKTAERERAEEKAARLERERREIVEELKKRESTYKVGEKRKITVNVDDLAVIPRKPKGAGSGSYGLVDIFFEYDDASDFVMMDEDEVQLRPAPEHPTKRIRLDENVFQPKTPAPQPATTSPVKAAPQPPTIPATPTPNYSQLAQQAIEKQRLQFFKHQPQKPSRLRQVQRQSNGSTLDPASPQQPIDTAQDIEEVAAPAQDIQEAAAPLQEAQEVAAAAQVPKTTVARVFKWPELGPPMQTPETWAKIDKIYTPELKALDHEYFTKKFEAAMANAQ</sequence>
<feature type="compositionally biased region" description="Polar residues" evidence="1">
    <location>
        <begin position="784"/>
        <end position="803"/>
    </location>
</feature>
<name>A0A9P8J727_AURME</name>
<organism evidence="2 3">
    <name type="scientific">Aureobasidium melanogenum</name>
    <name type="common">Aureobasidium pullulans var. melanogenum</name>
    <dbReference type="NCBI Taxonomy" id="46634"/>
    <lineage>
        <taxon>Eukaryota</taxon>
        <taxon>Fungi</taxon>
        <taxon>Dikarya</taxon>
        <taxon>Ascomycota</taxon>
        <taxon>Pezizomycotina</taxon>
        <taxon>Dothideomycetes</taxon>
        <taxon>Dothideomycetidae</taxon>
        <taxon>Dothideales</taxon>
        <taxon>Saccotheciaceae</taxon>
        <taxon>Aureobasidium</taxon>
    </lineage>
</organism>
<feature type="compositionally biased region" description="Low complexity" evidence="1">
    <location>
        <begin position="466"/>
        <end position="475"/>
    </location>
</feature>
<feature type="compositionally biased region" description="Polar residues" evidence="1">
    <location>
        <begin position="140"/>
        <end position="165"/>
    </location>
</feature>
<dbReference type="OrthoDB" id="3928062at2759"/>
<feature type="compositionally biased region" description="Basic and acidic residues" evidence="1">
    <location>
        <begin position="47"/>
        <end position="61"/>
    </location>
</feature>
<feature type="compositionally biased region" description="Acidic residues" evidence="1">
    <location>
        <begin position="186"/>
        <end position="195"/>
    </location>
</feature>
<evidence type="ECO:0000256" key="1">
    <source>
        <dbReference type="SAM" id="MobiDB-lite"/>
    </source>
</evidence>
<feature type="compositionally biased region" description="Pro residues" evidence="1">
    <location>
        <begin position="549"/>
        <end position="564"/>
    </location>
</feature>
<feature type="region of interest" description="Disordered" evidence="1">
    <location>
        <begin position="343"/>
        <end position="379"/>
    </location>
</feature>
<feature type="compositionally biased region" description="Low complexity" evidence="1">
    <location>
        <begin position="343"/>
        <end position="364"/>
    </location>
</feature>
<feature type="compositionally biased region" description="Basic and acidic residues" evidence="1">
    <location>
        <begin position="621"/>
        <end position="636"/>
    </location>
</feature>
<proteinExistence type="predicted"/>
<feature type="region of interest" description="Disordered" evidence="1">
    <location>
        <begin position="1"/>
        <end position="262"/>
    </location>
</feature>
<comment type="caution">
    <text evidence="2">The sequence shown here is derived from an EMBL/GenBank/DDBJ whole genome shotgun (WGS) entry which is preliminary data.</text>
</comment>
<feature type="region of interest" description="Disordered" evidence="1">
    <location>
        <begin position="409"/>
        <end position="475"/>
    </location>
</feature>
<feature type="compositionally biased region" description="Low complexity" evidence="1">
    <location>
        <begin position="516"/>
        <end position="528"/>
    </location>
</feature>
<feature type="compositionally biased region" description="Pro residues" evidence="1">
    <location>
        <begin position="744"/>
        <end position="753"/>
    </location>
</feature>
<gene>
    <name evidence="2" type="ORF">KCU76_g9620</name>
</gene>
<feature type="compositionally biased region" description="Low complexity" evidence="1">
    <location>
        <begin position="409"/>
        <end position="439"/>
    </location>
</feature>
<reference evidence="2" key="1">
    <citation type="journal article" date="2021" name="J Fungi (Basel)">
        <title>Virulence traits and population genomics of the black yeast Aureobasidium melanogenum.</title>
        <authorList>
            <person name="Cernosa A."/>
            <person name="Sun X."/>
            <person name="Gostincar C."/>
            <person name="Fang C."/>
            <person name="Gunde-Cimerman N."/>
            <person name="Song Z."/>
        </authorList>
    </citation>
    <scope>NUCLEOTIDE SEQUENCE</scope>
    <source>
        <strain evidence="2">EXF-9911</strain>
    </source>
</reference>
<feature type="region of interest" description="Disordered" evidence="1">
    <location>
        <begin position="723"/>
        <end position="758"/>
    </location>
</feature>
<feature type="compositionally biased region" description="Polar residues" evidence="1">
    <location>
        <begin position="529"/>
        <end position="547"/>
    </location>
</feature>
<evidence type="ECO:0000313" key="3">
    <source>
        <dbReference type="Proteomes" id="UP000779574"/>
    </source>
</evidence>
<evidence type="ECO:0000313" key="2">
    <source>
        <dbReference type="EMBL" id="KAG9688414.1"/>
    </source>
</evidence>